<keyword evidence="3" id="KW-1185">Reference proteome</keyword>
<evidence type="ECO:0000313" key="2">
    <source>
        <dbReference type="EMBL" id="KAG9397551.1"/>
    </source>
</evidence>
<dbReference type="AlphaFoldDB" id="A0A8J6C1G2"/>
<protein>
    <submittedName>
        <fullName evidence="2">Uncharacterized protein</fullName>
    </submittedName>
</protein>
<evidence type="ECO:0000256" key="1">
    <source>
        <dbReference type="SAM" id="MobiDB-lite"/>
    </source>
</evidence>
<accession>A0A8J6C1G2</accession>
<name>A0A8J6C1G2_9EUKA</name>
<reference evidence="2" key="1">
    <citation type="submission" date="2021-05" db="EMBL/GenBank/DDBJ databases">
        <title>A free-living protist that lacks canonical eukaryotic 1 DNA replication and segregation systems.</title>
        <authorList>
            <person name="Salas-Leiva D.E."/>
            <person name="Tromer E.C."/>
            <person name="Curtis B.A."/>
            <person name="Jerlstrom-Hultqvist J."/>
            <person name="Kolisko M."/>
            <person name="Yi Z."/>
            <person name="Salas-Leiva J.S."/>
            <person name="Gallot-Lavallee L."/>
            <person name="Kops G.J.P.L."/>
            <person name="Archibald J.M."/>
            <person name="Simpson A.G.B."/>
            <person name="Roger A.J."/>
        </authorList>
    </citation>
    <scope>NUCLEOTIDE SEQUENCE</scope>
    <source>
        <strain evidence="2">BICM</strain>
    </source>
</reference>
<comment type="caution">
    <text evidence="2">The sequence shown here is derived from an EMBL/GenBank/DDBJ whole genome shotgun (WGS) entry which is preliminary data.</text>
</comment>
<organism evidence="2 3">
    <name type="scientific">Carpediemonas membranifera</name>
    <dbReference type="NCBI Taxonomy" id="201153"/>
    <lineage>
        <taxon>Eukaryota</taxon>
        <taxon>Metamonada</taxon>
        <taxon>Carpediemonas-like organisms</taxon>
        <taxon>Carpediemonas</taxon>
    </lineage>
</organism>
<dbReference type="EMBL" id="JAHDYR010000001">
    <property type="protein sequence ID" value="KAG9397551.1"/>
    <property type="molecule type" value="Genomic_DNA"/>
</dbReference>
<sequence length="121" mass="13247">MLSDARKSTAVGRSLSEVLDTYLEINVDPSHHQMVRNAVMAKFDEAIASTVADSDFPAVNITGTLFSHNQIESTWHLNAQGVSIRRDDDSSDPIDLLANPNDGQIQVTGLDAPVSKRKRRS</sequence>
<dbReference type="Proteomes" id="UP000717585">
    <property type="component" value="Unassembled WGS sequence"/>
</dbReference>
<evidence type="ECO:0000313" key="3">
    <source>
        <dbReference type="Proteomes" id="UP000717585"/>
    </source>
</evidence>
<proteinExistence type="predicted"/>
<gene>
    <name evidence="2" type="ORF">J8273_0681</name>
</gene>
<feature type="region of interest" description="Disordered" evidence="1">
    <location>
        <begin position="84"/>
        <end position="121"/>
    </location>
</feature>